<proteinExistence type="predicted"/>
<evidence type="ECO:0000313" key="1">
    <source>
        <dbReference type="EMBL" id="QPJ61220.1"/>
    </source>
</evidence>
<protein>
    <submittedName>
        <fullName evidence="1">Uncharacterized protein</fullName>
    </submittedName>
</protein>
<reference evidence="1 2" key="1">
    <citation type="submission" date="2020-02" db="EMBL/GenBank/DDBJ databases">
        <title>Genomic and physiological characterization of two novel Nitrospinaceae genera.</title>
        <authorList>
            <person name="Mueller A.J."/>
            <person name="Jung M.-Y."/>
            <person name="Strachan C.R."/>
            <person name="Herbold C.W."/>
            <person name="Kirkegaard R.H."/>
            <person name="Daims H."/>
        </authorList>
    </citation>
    <scope>NUCLEOTIDE SEQUENCE [LARGE SCALE GENOMIC DNA]</scope>
    <source>
        <strain evidence="1">EB</strain>
    </source>
</reference>
<sequence length="123" mass="14683">MKLIHSGEKLVSYLSGDNSLLDAEIEKFEVYQKDWVVNVDVHMEMRPSSEFNKILVRFSGCKEYCFYFNDSHYFYNVERVKFFQTEENYFYVSFDPYDETEICNEDDQDIILAKEVSAFLLDS</sequence>
<gene>
    <name evidence="1" type="ORF">G3M70_04675</name>
</gene>
<dbReference type="AlphaFoldDB" id="A0A7T0FZ60"/>
<accession>A0A7T0FZ60</accession>
<dbReference type="KEGG" id="nli:G3M70_04675"/>
<dbReference type="EMBL" id="CP048685">
    <property type="protein sequence ID" value="QPJ61220.1"/>
    <property type="molecule type" value="Genomic_DNA"/>
</dbReference>
<organism evidence="1 2">
    <name type="scientific">Candidatus Nitronauta litoralis</name>
    <dbReference type="NCBI Taxonomy" id="2705533"/>
    <lineage>
        <taxon>Bacteria</taxon>
        <taxon>Pseudomonadati</taxon>
        <taxon>Nitrospinota/Tectimicrobiota group</taxon>
        <taxon>Nitrospinota</taxon>
        <taxon>Nitrospinia</taxon>
        <taxon>Nitrospinales</taxon>
        <taxon>Nitrospinaceae</taxon>
        <taxon>Candidatus Nitronauta</taxon>
    </lineage>
</organism>
<dbReference type="Proteomes" id="UP000594688">
    <property type="component" value="Chromosome"/>
</dbReference>
<evidence type="ECO:0000313" key="2">
    <source>
        <dbReference type="Proteomes" id="UP000594688"/>
    </source>
</evidence>
<name>A0A7T0FZ60_9BACT</name>